<organism evidence="1 2">
    <name type="scientific">Mesonia oceanica</name>
    <dbReference type="NCBI Taxonomy" id="2687242"/>
    <lineage>
        <taxon>Bacteria</taxon>
        <taxon>Pseudomonadati</taxon>
        <taxon>Bacteroidota</taxon>
        <taxon>Flavobacteriia</taxon>
        <taxon>Flavobacteriales</taxon>
        <taxon>Flavobacteriaceae</taxon>
        <taxon>Mesonia</taxon>
    </lineage>
</organism>
<keyword evidence="2" id="KW-1185">Reference proteome</keyword>
<accession>A0AC61YAI4</accession>
<protein>
    <submittedName>
        <fullName evidence="1">Uncharacterized protein</fullName>
    </submittedName>
</protein>
<gene>
    <name evidence="1" type="ORF">FVB9532_01635</name>
</gene>
<sequence length="71" mass="8457">MYIVGLLQLKMISKEILKKELDNFPDYMTIDEVVGRLIVLEKRELQMKYDGNLGNISVEELDTEMEKWFKM</sequence>
<dbReference type="EMBL" id="CABVMM010000005">
    <property type="protein sequence ID" value="VVV00365.1"/>
    <property type="molecule type" value="Genomic_DNA"/>
</dbReference>
<proteinExistence type="predicted"/>
<evidence type="ECO:0000313" key="1">
    <source>
        <dbReference type="EMBL" id="VVV00365.1"/>
    </source>
</evidence>
<reference evidence="1" key="1">
    <citation type="submission" date="2019-09" db="EMBL/GenBank/DDBJ databases">
        <authorList>
            <person name="Rodrigo-Torres L."/>
            <person name="Arahal R. D."/>
            <person name="Lucena T."/>
        </authorList>
    </citation>
    <scope>NUCLEOTIDE SEQUENCE</scope>
    <source>
        <strain evidence="1">ISS653</strain>
    </source>
</reference>
<comment type="caution">
    <text evidence="1">The sequence shown here is derived from an EMBL/GenBank/DDBJ whole genome shotgun (WGS) entry which is preliminary data.</text>
</comment>
<evidence type="ECO:0000313" key="2">
    <source>
        <dbReference type="Proteomes" id="UP000356253"/>
    </source>
</evidence>
<dbReference type="Proteomes" id="UP000356253">
    <property type="component" value="Unassembled WGS sequence"/>
</dbReference>
<name>A0AC61YAI4_9FLAO</name>